<feature type="compositionally biased region" description="Pro residues" evidence="1">
    <location>
        <begin position="77"/>
        <end position="91"/>
    </location>
</feature>
<evidence type="ECO:0000313" key="2">
    <source>
        <dbReference type="EMBL" id="CAB0006612.1"/>
    </source>
</evidence>
<name>A0A6H5GSQ4_9HEMI</name>
<feature type="region of interest" description="Disordered" evidence="1">
    <location>
        <begin position="48"/>
        <end position="93"/>
    </location>
</feature>
<dbReference type="AlphaFoldDB" id="A0A6H5GSQ4"/>
<protein>
    <submittedName>
        <fullName evidence="2">Uncharacterized protein</fullName>
    </submittedName>
</protein>
<organism evidence="2 3">
    <name type="scientific">Nesidiocoris tenuis</name>
    <dbReference type="NCBI Taxonomy" id="355587"/>
    <lineage>
        <taxon>Eukaryota</taxon>
        <taxon>Metazoa</taxon>
        <taxon>Ecdysozoa</taxon>
        <taxon>Arthropoda</taxon>
        <taxon>Hexapoda</taxon>
        <taxon>Insecta</taxon>
        <taxon>Pterygota</taxon>
        <taxon>Neoptera</taxon>
        <taxon>Paraneoptera</taxon>
        <taxon>Hemiptera</taxon>
        <taxon>Heteroptera</taxon>
        <taxon>Panheteroptera</taxon>
        <taxon>Cimicomorpha</taxon>
        <taxon>Miridae</taxon>
        <taxon>Dicyphina</taxon>
        <taxon>Nesidiocoris</taxon>
    </lineage>
</organism>
<gene>
    <name evidence="2" type="ORF">NTEN_LOCUS12089</name>
</gene>
<sequence length="169" mass="18510">MITSSLLFKKREKYSGNSKGKLFKKNATDCHQDEFSAQDRPCRWVQTQDLKRTGESGKRGVARCPPTDRLASSSPARLPPPPPIPPPPPPPLHDRILISIGSRRGVAASLRDLLRLGSPSRSLVLYTAIPFSPHTKAGSTIEIPIKLREMAKKPLPILGGIIEPVPVNK</sequence>
<accession>A0A6H5GSQ4</accession>
<proteinExistence type="predicted"/>
<reference evidence="2 3" key="1">
    <citation type="submission" date="2020-02" db="EMBL/GenBank/DDBJ databases">
        <authorList>
            <person name="Ferguson B K."/>
        </authorList>
    </citation>
    <scope>NUCLEOTIDE SEQUENCE [LARGE SCALE GENOMIC DNA]</scope>
</reference>
<feature type="compositionally biased region" description="Basic and acidic residues" evidence="1">
    <location>
        <begin position="49"/>
        <end position="58"/>
    </location>
</feature>
<dbReference type="Proteomes" id="UP000479000">
    <property type="component" value="Unassembled WGS sequence"/>
</dbReference>
<keyword evidence="3" id="KW-1185">Reference proteome</keyword>
<evidence type="ECO:0000256" key="1">
    <source>
        <dbReference type="SAM" id="MobiDB-lite"/>
    </source>
</evidence>
<evidence type="ECO:0000313" key="3">
    <source>
        <dbReference type="Proteomes" id="UP000479000"/>
    </source>
</evidence>
<dbReference type="EMBL" id="CADCXU010017999">
    <property type="protein sequence ID" value="CAB0006612.1"/>
    <property type="molecule type" value="Genomic_DNA"/>
</dbReference>
<feature type="non-terminal residue" evidence="2">
    <location>
        <position position="169"/>
    </location>
</feature>